<protein>
    <submittedName>
        <fullName evidence="1">Uncharacterized protein</fullName>
    </submittedName>
</protein>
<evidence type="ECO:0000313" key="2">
    <source>
        <dbReference type="Proteomes" id="UP000811246"/>
    </source>
</evidence>
<organism evidence="1 2">
    <name type="scientific">Carya illinoinensis</name>
    <name type="common">Pecan</name>
    <dbReference type="NCBI Taxonomy" id="32201"/>
    <lineage>
        <taxon>Eukaryota</taxon>
        <taxon>Viridiplantae</taxon>
        <taxon>Streptophyta</taxon>
        <taxon>Embryophyta</taxon>
        <taxon>Tracheophyta</taxon>
        <taxon>Spermatophyta</taxon>
        <taxon>Magnoliopsida</taxon>
        <taxon>eudicotyledons</taxon>
        <taxon>Gunneridae</taxon>
        <taxon>Pentapetalae</taxon>
        <taxon>rosids</taxon>
        <taxon>fabids</taxon>
        <taxon>Fagales</taxon>
        <taxon>Juglandaceae</taxon>
        <taxon>Carya</taxon>
    </lineage>
</organism>
<name>A0A922E633_CARIL</name>
<gene>
    <name evidence="1" type="ORF">I3842_09G202500</name>
</gene>
<dbReference type="AlphaFoldDB" id="A0A922E633"/>
<evidence type="ECO:0000313" key="1">
    <source>
        <dbReference type="EMBL" id="KAG6697486.1"/>
    </source>
</evidence>
<proteinExistence type="predicted"/>
<accession>A0A922E633</accession>
<dbReference type="Proteomes" id="UP000811246">
    <property type="component" value="Chromosome 9"/>
</dbReference>
<comment type="caution">
    <text evidence="1">The sequence shown here is derived from an EMBL/GenBank/DDBJ whole genome shotgun (WGS) entry which is preliminary data.</text>
</comment>
<reference evidence="1" key="1">
    <citation type="submission" date="2021-01" db="EMBL/GenBank/DDBJ databases">
        <authorList>
            <person name="Lovell J.T."/>
            <person name="Bentley N."/>
            <person name="Bhattarai G."/>
            <person name="Jenkins J.W."/>
            <person name="Sreedasyam A."/>
            <person name="Alarcon Y."/>
            <person name="Bock C."/>
            <person name="Boston L."/>
            <person name="Carlson J."/>
            <person name="Cervantes K."/>
            <person name="Clermont K."/>
            <person name="Krom N."/>
            <person name="Kubenka K."/>
            <person name="Mamidi S."/>
            <person name="Mattison C."/>
            <person name="Monteros M."/>
            <person name="Pisani C."/>
            <person name="Plott C."/>
            <person name="Rajasekar S."/>
            <person name="Rhein H.S."/>
            <person name="Rohla C."/>
            <person name="Song M."/>
            <person name="Hilaire R.S."/>
            <person name="Shu S."/>
            <person name="Wells L."/>
            <person name="Wang X."/>
            <person name="Webber J."/>
            <person name="Heerema R.J."/>
            <person name="Klein P."/>
            <person name="Conner P."/>
            <person name="Grauke L."/>
            <person name="Grimwood J."/>
            <person name="Schmutz J."/>
            <person name="Randall J.J."/>
        </authorList>
    </citation>
    <scope>NUCLEOTIDE SEQUENCE</scope>
    <source>
        <tissue evidence="1">Leaf</tissue>
    </source>
</reference>
<dbReference type="EMBL" id="CM031833">
    <property type="protein sequence ID" value="KAG6697486.1"/>
    <property type="molecule type" value="Genomic_DNA"/>
</dbReference>
<sequence length="119" mass="13549">MPHGASLRDTEYASRVLLSLQHSSPRCTSHGASPYNTEYTPRALPSFYVTHYYNAHHTTRRCTTQNTLHAYSLHTSCHITTTSSISCPHFIVQSTILQFKPNTSQLHFASQLRSELHNY</sequence>